<proteinExistence type="predicted"/>
<reference evidence="2 3" key="1">
    <citation type="journal article" date="2019" name="ACS Chem. Biol.">
        <title>Identification and Mobilization of a Cryptic Antibiotic Biosynthesis Gene Locus from a Human-Pathogenic Nocardia Isolate.</title>
        <authorList>
            <person name="Herisse M."/>
            <person name="Ishida K."/>
            <person name="Porter J.L."/>
            <person name="Howden B."/>
            <person name="Hertweck C."/>
            <person name="Stinear T.P."/>
            <person name="Pidot S.J."/>
        </authorList>
    </citation>
    <scope>NUCLEOTIDE SEQUENCE [LARGE SCALE GENOMIC DNA]</scope>
    <source>
        <strain evidence="2 3">AUSMDU00012717</strain>
    </source>
</reference>
<keyword evidence="1" id="KW-0862">Zinc</keyword>
<dbReference type="SUPFAM" id="SSF102588">
    <property type="entry name" value="LmbE-like"/>
    <property type="match status" value="1"/>
</dbReference>
<dbReference type="GO" id="GO:0016811">
    <property type="term" value="F:hydrolase activity, acting on carbon-nitrogen (but not peptide) bonds, in linear amides"/>
    <property type="evidence" value="ECO:0007669"/>
    <property type="project" value="TreeGrafter"/>
</dbReference>
<dbReference type="KEGG" id="nah:F5544_32050"/>
<dbReference type="Pfam" id="PF02585">
    <property type="entry name" value="PIG-L"/>
    <property type="match status" value="1"/>
</dbReference>
<dbReference type="GO" id="GO:0016137">
    <property type="term" value="P:glycoside metabolic process"/>
    <property type="evidence" value="ECO:0007669"/>
    <property type="project" value="UniProtKB-ARBA"/>
</dbReference>
<dbReference type="EMBL" id="CP046172">
    <property type="protein sequence ID" value="QIS14249.1"/>
    <property type="molecule type" value="Genomic_DNA"/>
</dbReference>
<evidence type="ECO:0000313" key="2">
    <source>
        <dbReference type="EMBL" id="QIS14249.1"/>
    </source>
</evidence>
<dbReference type="PANTHER" id="PTHR12993">
    <property type="entry name" value="N-ACETYLGLUCOSAMINYL-PHOSPHATIDYLINOSITOL DE-N-ACETYLASE-RELATED"/>
    <property type="match status" value="1"/>
</dbReference>
<dbReference type="InterPro" id="IPR024078">
    <property type="entry name" value="LmbE-like_dom_sf"/>
</dbReference>
<evidence type="ECO:0000313" key="3">
    <source>
        <dbReference type="Proteomes" id="UP000503540"/>
    </source>
</evidence>
<dbReference type="Gene3D" id="3.40.50.10320">
    <property type="entry name" value="LmbE-like"/>
    <property type="match status" value="1"/>
</dbReference>
<dbReference type="AlphaFoldDB" id="A0A6G9YLU3"/>
<dbReference type="PANTHER" id="PTHR12993:SF11">
    <property type="entry name" value="N-ACETYLGLUCOSAMINYL-PHOSPHATIDYLINOSITOL DE-N-ACETYLASE"/>
    <property type="match status" value="1"/>
</dbReference>
<gene>
    <name evidence="2" type="ORF">F5544_32050</name>
</gene>
<evidence type="ECO:0000256" key="1">
    <source>
        <dbReference type="ARBA" id="ARBA00022833"/>
    </source>
</evidence>
<organism evidence="2 3">
    <name type="scientific">Nocardia arthritidis</name>
    <dbReference type="NCBI Taxonomy" id="228602"/>
    <lineage>
        <taxon>Bacteria</taxon>
        <taxon>Bacillati</taxon>
        <taxon>Actinomycetota</taxon>
        <taxon>Actinomycetes</taxon>
        <taxon>Mycobacteriales</taxon>
        <taxon>Nocardiaceae</taxon>
        <taxon>Nocardia</taxon>
    </lineage>
</organism>
<dbReference type="Proteomes" id="UP000503540">
    <property type="component" value="Chromosome"/>
</dbReference>
<accession>A0A6G9YLU3</accession>
<dbReference type="InterPro" id="IPR003737">
    <property type="entry name" value="GlcNAc_PI_deacetylase-related"/>
</dbReference>
<sequence>MGRNEHPSRCQRISCDCANNIAAAWIIKGHAVLESNHSILGLVPGDRALVIAPHPDDETIGPGGTIARLAADRIEVHVLCVTVRSAPMWGGRSDPATRTQEFEKACAALGVTSSAIAWVDETGELDISNRRRALVDLIERHEVASLAAVRPQALFIPSASGFHQDHQAVHAAAFAAARAQPPGLKPTSHLVLGYRGAEERWSSHNEPWWLHVDTSNYWHAKEEALRAYGTQMRTAGPRSIRQIQLMDAAAGSSLSWEYAESFVPYRIAC</sequence>
<keyword evidence="3" id="KW-1185">Reference proteome</keyword>
<protein>
    <submittedName>
        <fullName evidence="2">PIG-L family deacetylase</fullName>
    </submittedName>
</protein>
<name>A0A6G9YLU3_9NOCA</name>